<organism evidence="1 2">
    <name type="scientific">Solanum commersonii</name>
    <name type="common">Commerson's wild potato</name>
    <name type="synonym">Commerson's nightshade</name>
    <dbReference type="NCBI Taxonomy" id="4109"/>
    <lineage>
        <taxon>Eukaryota</taxon>
        <taxon>Viridiplantae</taxon>
        <taxon>Streptophyta</taxon>
        <taxon>Embryophyta</taxon>
        <taxon>Tracheophyta</taxon>
        <taxon>Spermatophyta</taxon>
        <taxon>Magnoliopsida</taxon>
        <taxon>eudicotyledons</taxon>
        <taxon>Gunneridae</taxon>
        <taxon>Pentapetalae</taxon>
        <taxon>asterids</taxon>
        <taxon>lamiids</taxon>
        <taxon>Solanales</taxon>
        <taxon>Solanaceae</taxon>
        <taxon>Solanoideae</taxon>
        <taxon>Solaneae</taxon>
        <taxon>Solanum</taxon>
    </lineage>
</organism>
<dbReference type="AlphaFoldDB" id="A0A9J6AWZ7"/>
<protein>
    <submittedName>
        <fullName evidence="1">Uncharacterized protein</fullName>
    </submittedName>
</protein>
<dbReference type="Proteomes" id="UP000824120">
    <property type="component" value="Chromosome 1"/>
</dbReference>
<gene>
    <name evidence="1" type="ORF">H5410_000842</name>
</gene>
<accession>A0A9J6AWZ7</accession>
<proteinExistence type="predicted"/>
<evidence type="ECO:0000313" key="2">
    <source>
        <dbReference type="Proteomes" id="UP000824120"/>
    </source>
</evidence>
<sequence length="237" mass="26743">MEQIYEMQRWSAKNRKWRRDPRGGEFSAGSLHLVPDIHGYSTFTERSKPLVRDPLTSTQFKGAVDISPPRGRFLYGPYRGNYGGVRLLYFGWRYIVARWRRARMGSDSAVGHQEGNIEFCGQVFGLGIYNSVQAKGDNQVTWGQAVMVAALVARVEMDFARMLIHPTGALDIGLIRDEANIAAPRREPRGLRYLALDTDLMNTVMGRHARSKLEARMATFATSIRYVDAKVVAESRG</sequence>
<name>A0A9J6AWZ7_SOLCO</name>
<comment type="caution">
    <text evidence="1">The sequence shown here is derived from an EMBL/GenBank/DDBJ whole genome shotgun (WGS) entry which is preliminary data.</text>
</comment>
<dbReference type="EMBL" id="JACXVP010000001">
    <property type="protein sequence ID" value="KAG5629125.1"/>
    <property type="molecule type" value="Genomic_DNA"/>
</dbReference>
<evidence type="ECO:0000313" key="1">
    <source>
        <dbReference type="EMBL" id="KAG5629125.1"/>
    </source>
</evidence>
<reference evidence="1 2" key="1">
    <citation type="submission" date="2020-09" db="EMBL/GenBank/DDBJ databases">
        <title>De no assembly of potato wild relative species, Solanum commersonii.</title>
        <authorList>
            <person name="Cho K."/>
        </authorList>
    </citation>
    <scope>NUCLEOTIDE SEQUENCE [LARGE SCALE GENOMIC DNA]</scope>
    <source>
        <strain evidence="1">LZ3.2</strain>
        <tissue evidence="1">Leaf</tissue>
    </source>
</reference>
<keyword evidence="2" id="KW-1185">Reference proteome</keyword>